<name>A0A2K1L8V2_PHYPA</name>
<sequence length="378" mass="40975">MGSEDVLDRDVLFRKIKTRSENKMCFDCNSKNPTWASVTFGILICLDCSATHRSLGVHISFVRSTTLDSWNQDQLKLMSLSGNGRAHAFFKQHGWIEGGRVEAKYTSRVADLYRQLLAKEVAKSVDSATCSIPQKSPDEASFTKLENHFSIRHPKEISSPTLAPSSGPKSAPSISSSPTPVINTRLSSIPTRKLSSSIGAKRIGAVKSGSLGVKKLITKPNEDIYDQKPAEVQTTAPAPLPAETLKPAPLSSRFLYMDDNQACNNSDHKNSNSSHVAAPSTNADFFSECGGSSMKSSFDSGRTKAWNSSAISSAAYFDREEVGSPDSSIDATASELMSKLTYQASQDISALKNMAGETATKFSSFASSFISDLQDRNW</sequence>
<evidence type="ECO:0000256" key="4">
    <source>
        <dbReference type="ARBA" id="ARBA00022833"/>
    </source>
</evidence>
<dbReference type="PANTHER" id="PTHR45686">
    <property type="entry name" value="ADP-RIBOSYLATION FACTOR GTPASE ACTIVATING PROTEIN 3, ISOFORM H-RELATED"/>
    <property type="match status" value="1"/>
</dbReference>
<gene>
    <name evidence="9" type="primary">LOC112280078</name>
    <name evidence="8" type="ORF">PHYPA_000890</name>
</gene>
<dbReference type="GO" id="GO:0048205">
    <property type="term" value="P:COPI coating of Golgi vesicle"/>
    <property type="evidence" value="ECO:0000318"/>
    <property type="project" value="GO_Central"/>
</dbReference>
<dbReference type="SUPFAM" id="SSF57863">
    <property type="entry name" value="ArfGap/RecO-like zinc finger"/>
    <property type="match status" value="1"/>
</dbReference>
<evidence type="ECO:0000313" key="9">
    <source>
        <dbReference type="EnsemblPlants" id="Pp3c1_20430V3.1"/>
    </source>
</evidence>
<dbReference type="Gene3D" id="1.10.220.150">
    <property type="entry name" value="Arf GTPase activating protein"/>
    <property type="match status" value="1"/>
</dbReference>
<dbReference type="OrthoDB" id="983479at2759"/>
<dbReference type="GO" id="GO:0005096">
    <property type="term" value="F:GTPase activator activity"/>
    <property type="evidence" value="ECO:0007669"/>
    <property type="project" value="UniProtKB-KW"/>
</dbReference>
<dbReference type="Gramene" id="Pp3c1_20430V3.8">
    <property type="protein sequence ID" value="Pp3c1_20430V3.8"/>
    <property type="gene ID" value="Pp3c1_20430"/>
</dbReference>
<dbReference type="Gramene" id="Pp3c1_20430V3.9">
    <property type="protein sequence ID" value="Pp3c1_20430V3.9"/>
    <property type="gene ID" value="Pp3c1_20430"/>
</dbReference>
<dbReference type="RefSeq" id="XP_024370864.1">
    <property type="nucleotide sequence ID" value="XM_024515096.2"/>
</dbReference>
<keyword evidence="4" id="KW-0862">Zinc</keyword>
<keyword evidence="2" id="KW-0479">Metal-binding</keyword>
<evidence type="ECO:0000313" key="10">
    <source>
        <dbReference type="Proteomes" id="UP000006727"/>
    </source>
</evidence>
<keyword evidence="10" id="KW-1185">Reference proteome</keyword>
<dbReference type="PaxDb" id="3218-PP1S43_252V6.2"/>
<dbReference type="PRINTS" id="PR00405">
    <property type="entry name" value="REVINTRACTNG"/>
</dbReference>
<accession>A0A2K1L8V2</accession>
<dbReference type="Gramene" id="Pp3c1_20430V3.1">
    <property type="protein sequence ID" value="Pp3c1_20430V3.1"/>
    <property type="gene ID" value="Pp3c1_20430"/>
</dbReference>
<evidence type="ECO:0000259" key="7">
    <source>
        <dbReference type="PROSITE" id="PS50115"/>
    </source>
</evidence>
<dbReference type="EnsemblPlants" id="Pp3c1_20430V3.6">
    <property type="protein sequence ID" value="Pp3c1_20430V3.6"/>
    <property type="gene ID" value="Pp3c1_20430"/>
</dbReference>
<dbReference type="Gramene" id="Pp3c1_20430V3.7">
    <property type="protein sequence ID" value="Pp3c1_20430V3.7"/>
    <property type="gene ID" value="Pp3c1_20430"/>
</dbReference>
<dbReference type="Pfam" id="PF01412">
    <property type="entry name" value="ArfGap"/>
    <property type="match status" value="1"/>
</dbReference>
<dbReference type="EnsemblPlants" id="Pp3c1_20430V3.1">
    <property type="protein sequence ID" value="Pp3c1_20430V3.1"/>
    <property type="gene ID" value="Pp3c1_20430"/>
</dbReference>
<reference evidence="8 10" key="2">
    <citation type="journal article" date="2018" name="Plant J.">
        <title>The Physcomitrella patens chromosome-scale assembly reveals moss genome structure and evolution.</title>
        <authorList>
            <person name="Lang D."/>
            <person name="Ullrich K.K."/>
            <person name="Murat F."/>
            <person name="Fuchs J."/>
            <person name="Jenkins J."/>
            <person name="Haas F.B."/>
            <person name="Piednoel M."/>
            <person name="Gundlach H."/>
            <person name="Van Bel M."/>
            <person name="Meyberg R."/>
            <person name="Vives C."/>
            <person name="Morata J."/>
            <person name="Symeonidi A."/>
            <person name="Hiss M."/>
            <person name="Muchero W."/>
            <person name="Kamisugi Y."/>
            <person name="Saleh O."/>
            <person name="Blanc G."/>
            <person name="Decker E.L."/>
            <person name="van Gessel N."/>
            <person name="Grimwood J."/>
            <person name="Hayes R.D."/>
            <person name="Graham S.W."/>
            <person name="Gunter L.E."/>
            <person name="McDaniel S.F."/>
            <person name="Hoernstein S.N.W."/>
            <person name="Larsson A."/>
            <person name="Li F.W."/>
            <person name="Perroud P.F."/>
            <person name="Phillips J."/>
            <person name="Ranjan P."/>
            <person name="Rokshar D.S."/>
            <person name="Rothfels C.J."/>
            <person name="Schneider L."/>
            <person name="Shu S."/>
            <person name="Stevenson D.W."/>
            <person name="Thummler F."/>
            <person name="Tillich M."/>
            <person name="Villarreal Aguilar J.C."/>
            <person name="Widiez T."/>
            <person name="Wong G.K."/>
            <person name="Wymore A."/>
            <person name="Zhang Y."/>
            <person name="Zimmer A.D."/>
            <person name="Quatrano R.S."/>
            <person name="Mayer K.F.X."/>
            <person name="Goodstein D."/>
            <person name="Casacuberta J.M."/>
            <person name="Vandepoele K."/>
            <person name="Reski R."/>
            <person name="Cuming A.C."/>
            <person name="Tuskan G.A."/>
            <person name="Maumus F."/>
            <person name="Salse J."/>
            <person name="Schmutz J."/>
            <person name="Rensing S.A."/>
        </authorList>
    </citation>
    <scope>NUCLEOTIDE SEQUENCE [LARGE SCALE GENOMIC DNA]</scope>
    <source>
        <strain evidence="9 10">cv. Gransden 2004</strain>
    </source>
</reference>
<evidence type="ECO:0000256" key="6">
    <source>
        <dbReference type="SAM" id="MobiDB-lite"/>
    </source>
</evidence>
<keyword evidence="3 5" id="KW-0863">Zinc-finger</keyword>
<reference evidence="9" key="3">
    <citation type="submission" date="2020-12" db="UniProtKB">
        <authorList>
            <consortium name="EnsemblPlants"/>
        </authorList>
    </citation>
    <scope>IDENTIFICATION</scope>
</reference>
<dbReference type="EMBL" id="ABEU02000001">
    <property type="protein sequence ID" value="PNR62466.1"/>
    <property type="molecule type" value="Genomic_DNA"/>
</dbReference>
<feature type="region of interest" description="Disordered" evidence="6">
    <location>
        <begin position="153"/>
        <end position="184"/>
    </location>
</feature>
<dbReference type="Gramene" id="Pp3c1_20430V3.6">
    <property type="protein sequence ID" value="Pp3c1_20430V3.6"/>
    <property type="gene ID" value="Pp3c1_20430"/>
</dbReference>
<evidence type="ECO:0000256" key="3">
    <source>
        <dbReference type="ARBA" id="ARBA00022771"/>
    </source>
</evidence>
<proteinExistence type="predicted"/>
<feature type="domain" description="Arf-GAP" evidence="7">
    <location>
        <begin position="10"/>
        <end position="127"/>
    </location>
</feature>
<evidence type="ECO:0000256" key="1">
    <source>
        <dbReference type="ARBA" id="ARBA00022468"/>
    </source>
</evidence>
<evidence type="ECO:0000256" key="5">
    <source>
        <dbReference type="PROSITE-ProRule" id="PRU00288"/>
    </source>
</evidence>
<feature type="compositionally biased region" description="Low complexity" evidence="6">
    <location>
        <begin position="164"/>
        <end position="180"/>
    </location>
</feature>
<dbReference type="InterPro" id="IPR038508">
    <property type="entry name" value="ArfGAP_dom_sf"/>
</dbReference>
<dbReference type="STRING" id="3218.A0A2K1L8V2"/>
<dbReference type="AlphaFoldDB" id="A0A2K1L8V2"/>
<evidence type="ECO:0000313" key="8">
    <source>
        <dbReference type="EMBL" id="PNR62466.1"/>
    </source>
</evidence>
<keyword evidence="1" id="KW-0343">GTPase activation</keyword>
<dbReference type="Proteomes" id="UP000006727">
    <property type="component" value="Chromosome 1"/>
</dbReference>
<dbReference type="RefSeq" id="XP_024370855.1">
    <property type="nucleotide sequence ID" value="XM_024515087.2"/>
</dbReference>
<dbReference type="PANTHER" id="PTHR45686:SF4">
    <property type="entry name" value="ADP-RIBOSYLATION FACTOR GTPASE ACTIVATING PROTEIN 3, ISOFORM H"/>
    <property type="match status" value="1"/>
</dbReference>
<dbReference type="InterPro" id="IPR001164">
    <property type="entry name" value="ArfGAP_dom"/>
</dbReference>
<reference evidence="8 10" key="1">
    <citation type="journal article" date="2008" name="Science">
        <title>The Physcomitrella genome reveals evolutionary insights into the conquest of land by plants.</title>
        <authorList>
            <person name="Rensing S."/>
            <person name="Lang D."/>
            <person name="Zimmer A."/>
            <person name="Terry A."/>
            <person name="Salamov A."/>
            <person name="Shapiro H."/>
            <person name="Nishiyama T."/>
            <person name="Perroud P.-F."/>
            <person name="Lindquist E."/>
            <person name="Kamisugi Y."/>
            <person name="Tanahashi T."/>
            <person name="Sakakibara K."/>
            <person name="Fujita T."/>
            <person name="Oishi K."/>
            <person name="Shin-I T."/>
            <person name="Kuroki Y."/>
            <person name="Toyoda A."/>
            <person name="Suzuki Y."/>
            <person name="Hashimoto A."/>
            <person name="Yamaguchi K."/>
            <person name="Sugano A."/>
            <person name="Kohara Y."/>
            <person name="Fujiyama A."/>
            <person name="Anterola A."/>
            <person name="Aoki S."/>
            <person name="Ashton N."/>
            <person name="Barbazuk W.B."/>
            <person name="Barker E."/>
            <person name="Bennetzen J."/>
            <person name="Bezanilla M."/>
            <person name="Blankenship R."/>
            <person name="Cho S.H."/>
            <person name="Dutcher S."/>
            <person name="Estelle M."/>
            <person name="Fawcett J.A."/>
            <person name="Gundlach H."/>
            <person name="Hanada K."/>
            <person name="Heyl A."/>
            <person name="Hicks K.A."/>
            <person name="Hugh J."/>
            <person name="Lohr M."/>
            <person name="Mayer K."/>
            <person name="Melkozernov A."/>
            <person name="Murata T."/>
            <person name="Nelson D."/>
            <person name="Pils B."/>
            <person name="Prigge M."/>
            <person name="Reiss B."/>
            <person name="Renner T."/>
            <person name="Rombauts S."/>
            <person name="Rushton P."/>
            <person name="Sanderfoot A."/>
            <person name="Schween G."/>
            <person name="Shiu S.-H."/>
            <person name="Stueber K."/>
            <person name="Theodoulou F.L."/>
            <person name="Tu H."/>
            <person name="Van de Peer Y."/>
            <person name="Verrier P.J."/>
            <person name="Waters E."/>
            <person name="Wood A."/>
            <person name="Yang L."/>
            <person name="Cove D."/>
            <person name="Cuming A."/>
            <person name="Hasebe M."/>
            <person name="Lucas S."/>
            <person name="Mishler D.B."/>
            <person name="Reski R."/>
            <person name="Grigoriev I."/>
            <person name="Quatrano R.S."/>
            <person name="Boore J.L."/>
        </authorList>
    </citation>
    <scope>NUCLEOTIDE SEQUENCE [LARGE SCALE GENOMIC DNA]</scope>
    <source>
        <strain evidence="9 10">cv. Gransden 2004</strain>
    </source>
</reference>
<dbReference type="OMA" id="CESHETP"/>
<dbReference type="CDD" id="cd08831">
    <property type="entry name" value="ArfGap_ArfGap2_3_like"/>
    <property type="match status" value="1"/>
</dbReference>
<dbReference type="InterPro" id="IPR037278">
    <property type="entry name" value="ARFGAP/RecO"/>
</dbReference>
<organism evidence="8">
    <name type="scientific">Physcomitrium patens</name>
    <name type="common">Spreading-leaved earth moss</name>
    <name type="synonym">Physcomitrella patens</name>
    <dbReference type="NCBI Taxonomy" id="3218"/>
    <lineage>
        <taxon>Eukaryota</taxon>
        <taxon>Viridiplantae</taxon>
        <taxon>Streptophyta</taxon>
        <taxon>Embryophyta</taxon>
        <taxon>Bryophyta</taxon>
        <taxon>Bryophytina</taxon>
        <taxon>Bryopsida</taxon>
        <taxon>Funariidae</taxon>
        <taxon>Funariales</taxon>
        <taxon>Funariaceae</taxon>
        <taxon>Physcomitrium</taxon>
    </lineage>
</organism>
<dbReference type="GeneID" id="112280078"/>
<dbReference type="SMART" id="SM00105">
    <property type="entry name" value="ArfGap"/>
    <property type="match status" value="1"/>
</dbReference>
<evidence type="ECO:0000256" key="2">
    <source>
        <dbReference type="ARBA" id="ARBA00022723"/>
    </source>
</evidence>
<dbReference type="PROSITE" id="PS50115">
    <property type="entry name" value="ARFGAP"/>
    <property type="match status" value="1"/>
</dbReference>
<dbReference type="EnsemblPlants" id="Pp3c1_20430V3.9">
    <property type="protein sequence ID" value="Pp3c1_20430V3.9"/>
    <property type="gene ID" value="Pp3c1_20430"/>
</dbReference>
<dbReference type="EnsemblPlants" id="Pp3c1_20430V3.8">
    <property type="protein sequence ID" value="Pp3c1_20430V3.8"/>
    <property type="gene ID" value="Pp3c1_20430"/>
</dbReference>
<protein>
    <recommendedName>
        <fullName evidence="7">Arf-GAP domain-containing protein</fullName>
    </recommendedName>
</protein>
<dbReference type="GO" id="GO:0000139">
    <property type="term" value="C:Golgi membrane"/>
    <property type="evidence" value="ECO:0007669"/>
    <property type="project" value="GOC"/>
</dbReference>
<dbReference type="GO" id="GO:0008270">
    <property type="term" value="F:zinc ion binding"/>
    <property type="evidence" value="ECO:0007669"/>
    <property type="project" value="UniProtKB-KW"/>
</dbReference>
<dbReference type="EnsemblPlants" id="Pp3c1_20430V3.7">
    <property type="protein sequence ID" value="Pp3c1_20430V3.7"/>
    <property type="gene ID" value="Pp3c1_20430"/>
</dbReference>